<evidence type="ECO:0008006" key="5">
    <source>
        <dbReference type="Google" id="ProtNLM"/>
    </source>
</evidence>
<keyword evidence="4" id="KW-1185">Reference proteome</keyword>
<proteinExistence type="predicted"/>
<evidence type="ECO:0000256" key="1">
    <source>
        <dbReference type="SAM" id="MobiDB-lite"/>
    </source>
</evidence>
<name>A0ABV5MK97_9ACTN</name>
<sequence>MRNTKSALLGVLAGVAILASGCSGGASSAQPEGQATTTTTTATTSSASAKAESSAAADDTKAACATVNGDVRSTLAKVADAEKIGPPAGYNAVSAQYSAGAAVLYSHAFNTSAQVNDAAKKVADAMGAIADEWAKNPQQKPSTAGLDAALDQLKAVCGAA</sequence>
<feature type="region of interest" description="Disordered" evidence="1">
    <location>
        <begin position="26"/>
        <end position="58"/>
    </location>
</feature>
<dbReference type="Proteomes" id="UP001589608">
    <property type="component" value="Unassembled WGS sequence"/>
</dbReference>
<feature type="chain" id="PRO_5045336512" description="Lipoprotein" evidence="2">
    <location>
        <begin position="29"/>
        <end position="160"/>
    </location>
</feature>
<evidence type="ECO:0000313" key="4">
    <source>
        <dbReference type="Proteomes" id="UP001589608"/>
    </source>
</evidence>
<evidence type="ECO:0000256" key="2">
    <source>
        <dbReference type="SAM" id="SignalP"/>
    </source>
</evidence>
<gene>
    <name evidence="3" type="ORF">ACFFTR_39960</name>
</gene>
<feature type="signal peptide" evidence="2">
    <location>
        <begin position="1"/>
        <end position="28"/>
    </location>
</feature>
<dbReference type="PROSITE" id="PS51257">
    <property type="entry name" value="PROKAR_LIPOPROTEIN"/>
    <property type="match status" value="1"/>
</dbReference>
<keyword evidence="2" id="KW-0732">Signal</keyword>
<reference evidence="3 4" key="1">
    <citation type="submission" date="2024-09" db="EMBL/GenBank/DDBJ databases">
        <authorList>
            <person name="Sun Q."/>
            <person name="Mori K."/>
        </authorList>
    </citation>
    <scope>NUCLEOTIDE SEQUENCE [LARGE SCALE GENOMIC DNA]</scope>
    <source>
        <strain evidence="3 4">JCM 3307</strain>
    </source>
</reference>
<organism evidence="3 4">
    <name type="scientific">Dactylosporangium vinaceum</name>
    <dbReference type="NCBI Taxonomy" id="53362"/>
    <lineage>
        <taxon>Bacteria</taxon>
        <taxon>Bacillati</taxon>
        <taxon>Actinomycetota</taxon>
        <taxon>Actinomycetes</taxon>
        <taxon>Micromonosporales</taxon>
        <taxon>Micromonosporaceae</taxon>
        <taxon>Dactylosporangium</taxon>
    </lineage>
</organism>
<accession>A0ABV5MK97</accession>
<dbReference type="RefSeq" id="WP_223103449.1">
    <property type="nucleotide sequence ID" value="NZ_CP061913.1"/>
</dbReference>
<evidence type="ECO:0000313" key="3">
    <source>
        <dbReference type="EMBL" id="MFB9449290.1"/>
    </source>
</evidence>
<protein>
    <recommendedName>
        <fullName evidence="5">Lipoprotein</fullName>
    </recommendedName>
</protein>
<dbReference type="EMBL" id="JBHMCA010000065">
    <property type="protein sequence ID" value="MFB9449290.1"/>
    <property type="molecule type" value="Genomic_DNA"/>
</dbReference>
<comment type="caution">
    <text evidence="3">The sequence shown here is derived from an EMBL/GenBank/DDBJ whole genome shotgun (WGS) entry which is preliminary data.</text>
</comment>